<evidence type="ECO:0000313" key="7">
    <source>
        <dbReference type="EMBL" id="OEH92981.1"/>
    </source>
</evidence>
<feature type="binding site" evidence="6">
    <location>
        <position position="40"/>
    </location>
    <ligand>
        <name>Zn(2+)</name>
        <dbReference type="ChEBI" id="CHEBI:29105"/>
    </ligand>
</feature>
<gene>
    <name evidence="7" type="ORF">BFG57_14035</name>
</gene>
<keyword evidence="3 6" id="KW-0479">Metal-binding</keyword>
<dbReference type="OrthoDB" id="9792260at2"/>
<dbReference type="GO" id="GO:0008270">
    <property type="term" value="F:zinc ion binding"/>
    <property type="evidence" value="ECO:0007669"/>
    <property type="project" value="InterPro"/>
</dbReference>
<feature type="binding site" evidence="6">
    <location>
        <position position="99"/>
    </location>
    <ligand>
        <name>Zn(2+)</name>
        <dbReference type="ChEBI" id="CHEBI:29105"/>
    </ligand>
</feature>
<dbReference type="Gene3D" id="3.40.1050.10">
    <property type="entry name" value="Carbonic anhydrase"/>
    <property type="match status" value="1"/>
</dbReference>
<dbReference type="InterPro" id="IPR036874">
    <property type="entry name" value="Carbonic_anhydrase_sf"/>
</dbReference>
<keyword evidence="4 6" id="KW-0862">Zinc</keyword>
<feature type="binding site" evidence="6">
    <location>
        <position position="96"/>
    </location>
    <ligand>
        <name>Zn(2+)</name>
        <dbReference type="ChEBI" id="CHEBI:29105"/>
    </ligand>
</feature>
<dbReference type="SUPFAM" id="SSF53056">
    <property type="entry name" value="beta-carbonic anhydrase, cab"/>
    <property type="match status" value="1"/>
</dbReference>
<evidence type="ECO:0000256" key="5">
    <source>
        <dbReference type="ARBA" id="ARBA00048348"/>
    </source>
</evidence>
<dbReference type="InterPro" id="IPR001765">
    <property type="entry name" value="Carbonic_anhydrase"/>
</dbReference>
<accession>A0A1E5LFY1</accession>
<feature type="binding site" evidence="6">
    <location>
        <position position="38"/>
    </location>
    <ligand>
        <name>Zn(2+)</name>
        <dbReference type="ChEBI" id="CHEBI:29105"/>
    </ligand>
</feature>
<dbReference type="SMART" id="SM00947">
    <property type="entry name" value="Pro_CA"/>
    <property type="match status" value="1"/>
</dbReference>
<keyword evidence="8" id="KW-1185">Reference proteome</keyword>
<dbReference type="RefSeq" id="WP_069716972.1">
    <property type="nucleotide sequence ID" value="NZ_MJEH01000019.1"/>
</dbReference>
<dbReference type="AlphaFoldDB" id="A0A1E5LFY1"/>
<dbReference type="CDD" id="cd03379">
    <property type="entry name" value="beta_CA_cladeD"/>
    <property type="match status" value="1"/>
</dbReference>
<evidence type="ECO:0000256" key="2">
    <source>
        <dbReference type="ARBA" id="ARBA00012925"/>
    </source>
</evidence>
<organism evidence="7 8">
    <name type="scientific">Bacillus solimangrovi</name>
    <dbReference type="NCBI Taxonomy" id="1305675"/>
    <lineage>
        <taxon>Bacteria</taxon>
        <taxon>Bacillati</taxon>
        <taxon>Bacillota</taxon>
        <taxon>Bacilli</taxon>
        <taxon>Bacillales</taxon>
        <taxon>Bacillaceae</taxon>
        <taxon>Bacillus</taxon>
    </lineage>
</organism>
<reference evidence="7 8" key="1">
    <citation type="submission" date="2016-08" db="EMBL/GenBank/DDBJ databases">
        <title>Genome of Bacillus solimangrovi GH2-4.</title>
        <authorList>
            <person name="Lim S."/>
            <person name="Kim B.-C."/>
        </authorList>
    </citation>
    <scope>NUCLEOTIDE SEQUENCE [LARGE SCALE GENOMIC DNA]</scope>
    <source>
        <strain evidence="7 8">GH2-4</strain>
    </source>
</reference>
<dbReference type="EC" id="4.2.1.1" evidence="2"/>
<comment type="similarity">
    <text evidence="1">Belongs to the beta-class carbonic anhydrase family.</text>
</comment>
<evidence type="ECO:0000256" key="3">
    <source>
        <dbReference type="ARBA" id="ARBA00022723"/>
    </source>
</evidence>
<dbReference type="PANTHER" id="PTHR43175">
    <property type="entry name" value="CARBONIC ANHYDRASE"/>
    <property type="match status" value="1"/>
</dbReference>
<name>A0A1E5LFY1_9BACI</name>
<protein>
    <recommendedName>
        <fullName evidence="2">carbonic anhydrase</fullName>
        <ecNumber evidence="2">4.2.1.1</ecNumber>
    </recommendedName>
</protein>
<dbReference type="STRING" id="1305675.BFG57_14035"/>
<proteinExistence type="inferred from homology"/>
<dbReference type="PANTHER" id="PTHR43175:SF3">
    <property type="entry name" value="CARBON DISULFIDE HYDROLASE"/>
    <property type="match status" value="1"/>
</dbReference>
<comment type="catalytic activity">
    <reaction evidence="5">
        <text>hydrogencarbonate + H(+) = CO2 + H2O</text>
        <dbReference type="Rhea" id="RHEA:10748"/>
        <dbReference type="ChEBI" id="CHEBI:15377"/>
        <dbReference type="ChEBI" id="CHEBI:15378"/>
        <dbReference type="ChEBI" id="CHEBI:16526"/>
        <dbReference type="ChEBI" id="CHEBI:17544"/>
        <dbReference type="EC" id="4.2.1.1"/>
    </reaction>
</comment>
<dbReference type="GO" id="GO:0004089">
    <property type="term" value="F:carbonate dehydratase activity"/>
    <property type="evidence" value="ECO:0007669"/>
    <property type="project" value="UniProtKB-EC"/>
</dbReference>
<sequence length="187" mass="21133">MSRLQDILSYNKQFIEEKKYEQYETSKLPDKKIVILSCMDTRLVELLPKAMNIGNGDVKMIKNAGAMITDSYGSIMRSILVAVYELQAEEVFVIGHYDCGMTGLHADKLLEKAKKGNFTDEKQKSLEGSGVDLKTWLKGFDSPEENVRHSVQQIHQHPLFPTDIPVHGLIIEPNTGRLDLVIDGDRK</sequence>
<evidence type="ECO:0000256" key="6">
    <source>
        <dbReference type="PIRSR" id="PIRSR601765-1"/>
    </source>
</evidence>
<dbReference type="EMBL" id="MJEH01000019">
    <property type="protein sequence ID" value="OEH92981.1"/>
    <property type="molecule type" value="Genomic_DNA"/>
</dbReference>
<dbReference type="Pfam" id="PF00484">
    <property type="entry name" value="Pro_CA"/>
    <property type="match status" value="1"/>
</dbReference>
<evidence type="ECO:0000313" key="8">
    <source>
        <dbReference type="Proteomes" id="UP000095209"/>
    </source>
</evidence>
<evidence type="ECO:0000256" key="4">
    <source>
        <dbReference type="ARBA" id="ARBA00022833"/>
    </source>
</evidence>
<comment type="cofactor">
    <cofactor evidence="6">
        <name>Zn(2+)</name>
        <dbReference type="ChEBI" id="CHEBI:29105"/>
    </cofactor>
    <text evidence="6">Binds 1 zinc ion per subunit.</text>
</comment>
<evidence type="ECO:0000256" key="1">
    <source>
        <dbReference type="ARBA" id="ARBA00006217"/>
    </source>
</evidence>
<dbReference type="Proteomes" id="UP000095209">
    <property type="component" value="Unassembled WGS sequence"/>
</dbReference>
<comment type="caution">
    <text evidence="7">The sequence shown here is derived from an EMBL/GenBank/DDBJ whole genome shotgun (WGS) entry which is preliminary data.</text>
</comment>